<gene>
    <name evidence="1" type="ORF">GFB47_14495</name>
</gene>
<sequence>MASEMDLIRVLQNRAKVWTPTELCNALDVHVIELVRLMDKARKQGVEVCVVNGERTGNSGKIFLGGEHV</sequence>
<dbReference type="Proteomes" id="UP000348942">
    <property type="component" value="Chromosome 2"/>
</dbReference>
<protein>
    <submittedName>
        <fullName evidence="1">Uncharacterized protein</fullName>
    </submittedName>
</protein>
<reference evidence="1 2" key="1">
    <citation type="submission" date="2019-10" db="EMBL/GenBank/DDBJ databases">
        <title>Vibrio sp. nov., isolated from Coralline algae surface.</title>
        <authorList>
            <person name="Geng Y."/>
            <person name="Zhang X."/>
        </authorList>
    </citation>
    <scope>NUCLEOTIDE SEQUENCE [LARGE SCALE GENOMIC DNA]</scope>
    <source>
        <strain evidence="1 2">SM1977</strain>
    </source>
</reference>
<proteinExistence type="predicted"/>
<evidence type="ECO:0000313" key="2">
    <source>
        <dbReference type="Proteomes" id="UP000348942"/>
    </source>
</evidence>
<accession>A0A5Q0TNI4</accession>
<keyword evidence="2" id="KW-1185">Reference proteome</keyword>
<dbReference type="EMBL" id="CP045700">
    <property type="protein sequence ID" value="QGA66617.1"/>
    <property type="molecule type" value="Genomic_DNA"/>
</dbReference>
<evidence type="ECO:0000313" key="1">
    <source>
        <dbReference type="EMBL" id="QGA66617.1"/>
    </source>
</evidence>
<organism evidence="1 2">
    <name type="scientific">Vibrio algicola</name>
    <dbReference type="NCBI Taxonomy" id="2662262"/>
    <lineage>
        <taxon>Bacteria</taxon>
        <taxon>Pseudomonadati</taxon>
        <taxon>Pseudomonadota</taxon>
        <taxon>Gammaproteobacteria</taxon>
        <taxon>Vibrionales</taxon>
        <taxon>Vibrionaceae</taxon>
        <taxon>Vibrio</taxon>
    </lineage>
</organism>
<name>A0A5Q0TNI4_9VIBR</name>
<dbReference type="RefSeq" id="WP_153448750.1">
    <property type="nucleotide sequence ID" value="NZ_CP045700.1"/>
</dbReference>
<dbReference type="AlphaFoldDB" id="A0A5Q0TNI4"/>